<dbReference type="AlphaFoldDB" id="A0A9P6HQE6"/>
<feature type="region of interest" description="Disordered" evidence="1">
    <location>
        <begin position="1"/>
        <end position="59"/>
    </location>
</feature>
<keyword evidence="3" id="KW-1185">Reference proteome</keyword>
<gene>
    <name evidence="2" type="ORF">BJ322DRAFT_1102499</name>
</gene>
<comment type="caution">
    <text evidence="2">The sequence shown here is derived from an EMBL/GenBank/DDBJ whole genome shotgun (WGS) entry which is preliminary data.</text>
</comment>
<protein>
    <submittedName>
        <fullName evidence="2">Uncharacterized protein</fullName>
    </submittedName>
</protein>
<reference evidence="2" key="2">
    <citation type="submission" date="2020-11" db="EMBL/GenBank/DDBJ databases">
        <authorList>
            <consortium name="DOE Joint Genome Institute"/>
            <person name="Kuo A."/>
            <person name="Miyauchi S."/>
            <person name="Kiss E."/>
            <person name="Drula E."/>
            <person name="Kohler A."/>
            <person name="Sanchez-Garcia M."/>
            <person name="Andreopoulos B."/>
            <person name="Barry K.W."/>
            <person name="Bonito G."/>
            <person name="Buee M."/>
            <person name="Carver A."/>
            <person name="Chen C."/>
            <person name="Cichocki N."/>
            <person name="Clum A."/>
            <person name="Culley D."/>
            <person name="Crous P.W."/>
            <person name="Fauchery L."/>
            <person name="Girlanda M."/>
            <person name="Hayes R."/>
            <person name="Keri Z."/>
            <person name="Labutti K."/>
            <person name="Lipzen A."/>
            <person name="Lombard V."/>
            <person name="Magnuson J."/>
            <person name="Maillard F."/>
            <person name="Morin E."/>
            <person name="Murat C."/>
            <person name="Nolan M."/>
            <person name="Ohm R."/>
            <person name="Pangilinan J."/>
            <person name="Pereira M."/>
            <person name="Perotto S."/>
            <person name="Peter M."/>
            <person name="Riley R."/>
            <person name="Sitrit Y."/>
            <person name="Stielow B."/>
            <person name="Szollosi G."/>
            <person name="Zifcakova L."/>
            <person name="Stursova M."/>
            <person name="Spatafora J.W."/>
            <person name="Tedersoo L."/>
            <person name="Vaario L.-M."/>
            <person name="Yamada A."/>
            <person name="Yan M."/>
            <person name="Wang P."/>
            <person name="Xu J."/>
            <person name="Bruns T."/>
            <person name="Baldrian P."/>
            <person name="Vilgalys R."/>
            <person name="Henrissat B."/>
            <person name="Grigoriev I.V."/>
            <person name="Hibbett D."/>
            <person name="Nagy L.G."/>
            <person name="Martin F.M."/>
        </authorList>
    </citation>
    <scope>NUCLEOTIDE SEQUENCE</scope>
    <source>
        <strain evidence="2">UH-Tt-Lm1</strain>
    </source>
</reference>
<proteinExistence type="predicted"/>
<reference evidence="2" key="1">
    <citation type="journal article" date="2020" name="Nat. Commun.">
        <title>Large-scale genome sequencing of mycorrhizal fungi provides insights into the early evolution of symbiotic traits.</title>
        <authorList>
            <person name="Miyauchi S."/>
            <person name="Kiss E."/>
            <person name="Kuo A."/>
            <person name="Drula E."/>
            <person name="Kohler A."/>
            <person name="Sanchez-Garcia M."/>
            <person name="Morin E."/>
            <person name="Andreopoulos B."/>
            <person name="Barry K.W."/>
            <person name="Bonito G."/>
            <person name="Buee M."/>
            <person name="Carver A."/>
            <person name="Chen C."/>
            <person name="Cichocki N."/>
            <person name="Clum A."/>
            <person name="Culley D."/>
            <person name="Crous P.W."/>
            <person name="Fauchery L."/>
            <person name="Girlanda M."/>
            <person name="Hayes R.D."/>
            <person name="Keri Z."/>
            <person name="LaButti K."/>
            <person name="Lipzen A."/>
            <person name="Lombard V."/>
            <person name="Magnuson J."/>
            <person name="Maillard F."/>
            <person name="Murat C."/>
            <person name="Nolan M."/>
            <person name="Ohm R.A."/>
            <person name="Pangilinan J."/>
            <person name="Pereira M.F."/>
            <person name="Perotto S."/>
            <person name="Peter M."/>
            <person name="Pfister S."/>
            <person name="Riley R."/>
            <person name="Sitrit Y."/>
            <person name="Stielow J.B."/>
            <person name="Szollosi G."/>
            <person name="Zifcakova L."/>
            <person name="Stursova M."/>
            <person name="Spatafora J.W."/>
            <person name="Tedersoo L."/>
            <person name="Vaario L.M."/>
            <person name="Yamada A."/>
            <person name="Yan M."/>
            <person name="Wang P."/>
            <person name="Xu J."/>
            <person name="Bruns T."/>
            <person name="Baldrian P."/>
            <person name="Vilgalys R."/>
            <person name="Dunand C."/>
            <person name="Henrissat B."/>
            <person name="Grigoriev I.V."/>
            <person name="Hibbett D."/>
            <person name="Nagy L.G."/>
            <person name="Martin F.M."/>
        </authorList>
    </citation>
    <scope>NUCLEOTIDE SEQUENCE</scope>
    <source>
        <strain evidence="2">UH-Tt-Lm1</strain>
    </source>
</reference>
<dbReference type="Proteomes" id="UP000736335">
    <property type="component" value="Unassembled WGS sequence"/>
</dbReference>
<dbReference type="EMBL" id="WIUZ02000001">
    <property type="protein sequence ID" value="KAF9791967.1"/>
    <property type="molecule type" value="Genomic_DNA"/>
</dbReference>
<sequence length="352" mass="38689">MSSHPNPLRRQGQRDGRIISPPEKDGVAGTYGSLAPVRQPREPPIEPVRGPHPPARRLREPPTTLLRELLTGPIPSQELPANVAPIPLVQEFPTTPVTSPGPLVSRKKKQALPAALSSTLVKSIQPQTIPTNPQAALPHTPFEVFLPDSIPEPKRITGESLQELMLMGDYPSAWLTARATVRRHMDAMDVMNKQKHILDGKSAAEWVSPWATSRNVPADLVSTLCSLVRRDPGTSFMRKYDGDWGTREIMKTICGYHMKKAIDSGKRPPRANYAHAAKNSAKRNPNSLRGPKCRTAASRKARDSNTPTNIAADSNPSPTFDETVDYLHLAARPLATRSQPSPTDGIGRWDDR</sequence>
<feature type="compositionally biased region" description="Basic and acidic residues" evidence="1">
    <location>
        <begin position="12"/>
        <end position="26"/>
    </location>
</feature>
<evidence type="ECO:0000313" key="3">
    <source>
        <dbReference type="Proteomes" id="UP000736335"/>
    </source>
</evidence>
<evidence type="ECO:0000313" key="2">
    <source>
        <dbReference type="EMBL" id="KAF9791967.1"/>
    </source>
</evidence>
<evidence type="ECO:0000256" key="1">
    <source>
        <dbReference type="SAM" id="MobiDB-lite"/>
    </source>
</evidence>
<feature type="compositionally biased region" description="Polar residues" evidence="1">
    <location>
        <begin position="304"/>
        <end position="320"/>
    </location>
</feature>
<accession>A0A9P6HQE6</accession>
<name>A0A9P6HQE6_9AGAM</name>
<feature type="region of interest" description="Disordered" evidence="1">
    <location>
        <begin position="265"/>
        <end position="352"/>
    </location>
</feature>
<organism evidence="2 3">
    <name type="scientific">Thelephora terrestris</name>
    <dbReference type="NCBI Taxonomy" id="56493"/>
    <lineage>
        <taxon>Eukaryota</taxon>
        <taxon>Fungi</taxon>
        <taxon>Dikarya</taxon>
        <taxon>Basidiomycota</taxon>
        <taxon>Agaricomycotina</taxon>
        <taxon>Agaricomycetes</taxon>
        <taxon>Thelephorales</taxon>
        <taxon>Thelephoraceae</taxon>
        <taxon>Thelephora</taxon>
    </lineage>
</organism>